<evidence type="ECO:0000256" key="1">
    <source>
        <dbReference type="ARBA" id="ARBA00004117"/>
    </source>
</evidence>
<feature type="domain" description="Flagellar basal-body/hook protein C-terminal" evidence="6">
    <location>
        <begin position="372"/>
        <end position="417"/>
    </location>
</feature>
<dbReference type="SUPFAM" id="SSF117143">
    <property type="entry name" value="Flagellar hook protein flgE"/>
    <property type="match status" value="1"/>
</dbReference>
<dbReference type="InterPro" id="IPR010930">
    <property type="entry name" value="Flg_bb/hook_C_dom"/>
</dbReference>
<evidence type="ECO:0000259" key="5">
    <source>
        <dbReference type="Pfam" id="PF00460"/>
    </source>
</evidence>
<proteinExistence type="inferred from homology"/>
<dbReference type="InterPro" id="IPR011491">
    <property type="entry name" value="FlgE_D2"/>
</dbReference>
<evidence type="ECO:0000313" key="9">
    <source>
        <dbReference type="EMBL" id="VAW97449.1"/>
    </source>
</evidence>
<evidence type="ECO:0000259" key="7">
    <source>
        <dbReference type="Pfam" id="PF07559"/>
    </source>
</evidence>
<dbReference type="GO" id="GO:0071978">
    <property type="term" value="P:bacterial-type flagellum-dependent swarming motility"/>
    <property type="evidence" value="ECO:0007669"/>
    <property type="project" value="TreeGrafter"/>
</dbReference>
<organism evidence="9">
    <name type="scientific">hydrothermal vent metagenome</name>
    <dbReference type="NCBI Taxonomy" id="652676"/>
    <lineage>
        <taxon>unclassified sequences</taxon>
        <taxon>metagenomes</taxon>
        <taxon>ecological metagenomes</taxon>
    </lineage>
</organism>
<keyword evidence="4" id="KW-0975">Bacterial flagellum</keyword>
<sequence>MPFRSALSGINAAAQDLRVIGNNVANASTTGFKTSRAEFADVYAATDGGASNAIGAGVRLSGVSQQFGQGNIEFTDNKLDLAVNGRGFFVLDDNGSRSYTRAGSFQVDRDGFVVNASADKLVVNNADESGEISGAVGPLRLDRSNIVPKATSRVDVGLNLDSSQSMPSTLPFNPEVPSSFTHSTSLTVYDSLGAPHLSTMYYVKGAEPNTWATHLFVDGKDAKGGAAPPFSGDILKFNGAGGLESINGAAAPPGELTYSGIDTGSGSEPLDIILNLQAGTPTTQFGTKFSVSALTQNGYTSGRLSGIDIDDTGIIRARYSNGQTRTLGQVTLSDFSNPQGLRQLGNTNWAESFASGVPLVGTPGSGSLGQLQSGALEGSNVDLTGQLVNMIKAQRNFQANAQVITTADTVTQTIINIR</sequence>
<dbReference type="EMBL" id="UOFT01000058">
    <property type="protein sequence ID" value="VAW97449.1"/>
    <property type="molecule type" value="Genomic_DNA"/>
</dbReference>
<evidence type="ECO:0000256" key="4">
    <source>
        <dbReference type="ARBA" id="ARBA00023143"/>
    </source>
</evidence>
<dbReference type="InterPro" id="IPR037925">
    <property type="entry name" value="FlgE/F/G-like"/>
</dbReference>
<keyword evidence="9" id="KW-0966">Cell projection</keyword>
<accession>A0A3B1AGN2</accession>
<protein>
    <recommendedName>
        <fullName evidence="3">Flagellar hook protein FlgE</fullName>
    </recommendedName>
</protein>
<comment type="similarity">
    <text evidence="2">Belongs to the flagella basal body rod proteins family.</text>
</comment>
<dbReference type="NCBIfam" id="NF004238">
    <property type="entry name" value="PRK05682.1-1"/>
    <property type="match status" value="1"/>
</dbReference>
<feature type="domain" description="Flagellar hook protein FlgE/F/G-like D1" evidence="8">
    <location>
        <begin position="82"/>
        <end position="122"/>
    </location>
</feature>
<name>A0A3B1AGN2_9ZZZZ</name>
<dbReference type="GO" id="GO:0005829">
    <property type="term" value="C:cytosol"/>
    <property type="evidence" value="ECO:0007669"/>
    <property type="project" value="TreeGrafter"/>
</dbReference>
<gene>
    <name evidence="9" type="ORF">MNBD_GAMMA23-928</name>
</gene>
<reference evidence="9" key="1">
    <citation type="submission" date="2018-06" db="EMBL/GenBank/DDBJ databases">
        <authorList>
            <person name="Zhirakovskaya E."/>
        </authorList>
    </citation>
    <scope>NUCLEOTIDE SEQUENCE</scope>
</reference>
<feature type="domain" description="Flagellar hook protein FlgE D2" evidence="7">
    <location>
        <begin position="159"/>
        <end position="299"/>
    </location>
</feature>
<keyword evidence="9" id="KW-0282">Flagellum</keyword>
<evidence type="ECO:0000256" key="2">
    <source>
        <dbReference type="ARBA" id="ARBA00009677"/>
    </source>
</evidence>
<dbReference type="Gene3D" id="2.60.98.20">
    <property type="entry name" value="Flagellar hook protein FlgE"/>
    <property type="match status" value="1"/>
</dbReference>
<evidence type="ECO:0000259" key="8">
    <source>
        <dbReference type="Pfam" id="PF22692"/>
    </source>
</evidence>
<dbReference type="PROSITE" id="PS00588">
    <property type="entry name" value="FLAGELLA_BB_ROD"/>
    <property type="match status" value="1"/>
</dbReference>
<dbReference type="Pfam" id="PF00460">
    <property type="entry name" value="Flg_bb_rod"/>
    <property type="match status" value="1"/>
</dbReference>
<evidence type="ECO:0000259" key="6">
    <source>
        <dbReference type="Pfam" id="PF06429"/>
    </source>
</evidence>
<dbReference type="InterPro" id="IPR020013">
    <property type="entry name" value="Flagellar_FlgE/F/G"/>
</dbReference>
<keyword evidence="9" id="KW-0969">Cilium</keyword>
<dbReference type="InterPro" id="IPR019776">
    <property type="entry name" value="Flagellar_basal_body_rod_CS"/>
</dbReference>
<dbReference type="AlphaFoldDB" id="A0A3B1AGN2"/>
<dbReference type="Pfam" id="PF07559">
    <property type="entry name" value="FlgE_D2"/>
    <property type="match status" value="1"/>
</dbReference>
<dbReference type="Pfam" id="PF22692">
    <property type="entry name" value="LlgE_F_G_D1"/>
    <property type="match status" value="1"/>
</dbReference>
<dbReference type="PANTHER" id="PTHR30435">
    <property type="entry name" value="FLAGELLAR PROTEIN"/>
    <property type="match status" value="1"/>
</dbReference>
<dbReference type="Pfam" id="PF06429">
    <property type="entry name" value="Flg_bbr_C"/>
    <property type="match status" value="1"/>
</dbReference>
<dbReference type="NCBIfam" id="TIGR03506">
    <property type="entry name" value="FlgEFG_subfam"/>
    <property type="match status" value="1"/>
</dbReference>
<feature type="domain" description="Flagellar basal body rod protein N-terminal" evidence="5">
    <location>
        <begin position="3"/>
        <end position="33"/>
    </location>
</feature>
<evidence type="ECO:0000256" key="3">
    <source>
        <dbReference type="ARBA" id="ARBA00019015"/>
    </source>
</evidence>
<dbReference type="GO" id="GO:0009424">
    <property type="term" value="C:bacterial-type flagellum hook"/>
    <property type="evidence" value="ECO:0007669"/>
    <property type="project" value="TreeGrafter"/>
</dbReference>
<dbReference type="InterPro" id="IPR037058">
    <property type="entry name" value="Falgellar_hook_FlgE_sf"/>
</dbReference>
<dbReference type="InterPro" id="IPR053967">
    <property type="entry name" value="LlgE_F_G-like_D1"/>
</dbReference>
<dbReference type="GO" id="GO:0009425">
    <property type="term" value="C:bacterial-type flagellum basal body"/>
    <property type="evidence" value="ECO:0007669"/>
    <property type="project" value="UniProtKB-SubCell"/>
</dbReference>
<dbReference type="InterPro" id="IPR001444">
    <property type="entry name" value="Flag_bb_rod_N"/>
</dbReference>
<dbReference type="PANTHER" id="PTHR30435:SF1">
    <property type="entry name" value="FLAGELLAR HOOK PROTEIN FLGE"/>
    <property type="match status" value="1"/>
</dbReference>
<comment type="subcellular location">
    <subcellularLocation>
        <location evidence="1">Bacterial flagellum basal body</location>
    </subcellularLocation>
</comment>